<evidence type="ECO:0000313" key="2">
    <source>
        <dbReference type="EMBL" id="TIX51149.1"/>
    </source>
</evidence>
<name>A0A4T3F3W8_9SPHN</name>
<comment type="caution">
    <text evidence="2">The sequence shown here is derived from an EMBL/GenBank/DDBJ whole genome shotgun (WGS) entry which is preliminary data.</text>
</comment>
<evidence type="ECO:0000256" key="1">
    <source>
        <dbReference type="SAM" id="MobiDB-lite"/>
    </source>
</evidence>
<dbReference type="Proteomes" id="UP000309389">
    <property type="component" value="Unassembled WGS sequence"/>
</dbReference>
<feature type="compositionally biased region" description="Low complexity" evidence="1">
    <location>
        <begin position="1"/>
        <end position="20"/>
    </location>
</feature>
<dbReference type="OrthoDB" id="7743892at2"/>
<evidence type="ECO:0008006" key="4">
    <source>
        <dbReference type="Google" id="ProtNLM"/>
    </source>
</evidence>
<dbReference type="RefSeq" id="WP_136691787.1">
    <property type="nucleotide sequence ID" value="NZ_SSHH01000001.1"/>
</dbReference>
<feature type="region of interest" description="Disordered" evidence="1">
    <location>
        <begin position="1"/>
        <end position="23"/>
    </location>
</feature>
<evidence type="ECO:0000313" key="3">
    <source>
        <dbReference type="Proteomes" id="UP000309389"/>
    </source>
</evidence>
<dbReference type="AlphaFoldDB" id="A0A4T3F3W8"/>
<sequence length="156" mass="16622">MAMPAPVAHAQDAAPEAAEPGSRPAQIDWNGVLILVRSSLLAVDQANKTGNYTVLRELGAPGFQGANTTARLADVFANLRSQNLDLSAIAVLEPQLALPPMIEPNGMLRLAGYFPSAPQQVNFDLLYEPLNGRWRLYGVAINVTPATPAAPQPLSR</sequence>
<dbReference type="EMBL" id="SSHH01000001">
    <property type="protein sequence ID" value="TIX51149.1"/>
    <property type="molecule type" value="Genomic_DNA"/>
</dbReference>
<protein>
    <recommendedName>
        <fullName evidence="4">Nuclear transport factor 2 family protein</fullName>
    </recommendedName>
</protein>
<proteinExistence type="predicted"/>
<keyword evidence="3" id="KW-1185">Reference proteome</keyword>
<organism evidence="2 3">
    <name type="scientific">Alteraurantiacibacter aquimixticola</name>
    <dbReference type="NCBI Taxonomy" id="2489173"/>
    <lineage>
        <taxon>Bacteria</taxon>
        <taxon>Pseudomonadati</taxon>
        <taxon>Pseudomonadota</taxon>
        <taxon>Alphaproteobacteria</taxon>
        <taxon>Sphingomonadales</taxon>
        <taxon>Erythrobacteraceae</taxon>
        <taxon>Alteraurantiacibacter</taxon>
    </lineage>
</organism>
<accession>A0A4T3F3W8</accession>
<gene>
    <name evidence="2" type="ORF">E5222_01320</name>
</gene>
<reference evidence="2 3" key="1">
    <citation type="submission" date="2019-04" db="EMBL/GenBank/DDBJ databases">
        <title>Altererythrobacter aquimixticola sp. nov., isolated from sediment of junction between the ocean and a freshwater spring.</title>
        <authorList>
            <person name="Yoon J.-H."/>
        </authorList>
    </citation>
    <scope>NUCLEOTIDE SEQUENCE [LARGE SCALE GENOMIC DNA]</scope>
    <source>
        <strain evidence="2 3">SSKS-13</strain>
    </source>
</reference>